<evidence type="ECO:0000256" key="3">
    <source>
        <dbReference type="PROSITE-ProRule" id="PRU00284"/>
    </source>
</evidence>
<comment type="similarity">
    <text evidence="2">Belongs to the methyl-accepting chemotaxis (MCP) protein family.</text>
</comment>
<dbReference type="SMART" id="SM00283">
    <property type="entry name" value="MA"/>
    <property type="match status" value="1"/>
</dbReference>
<keyword evidence="4" id="KW-0812">Transmembrane</keyword>
<dbReference type="PRINTS" id="PR00260">
    <property type="entry name" value="CHEMTRNSDUCR"/>
</dbReference>
<dbReference type="InterPro" id="IPR051310">
    <property type="entry name" value="MCP_chemotaxis"/>
</dbReference>
<dbReference type="PANTHER" id="PTHR43531">
    <property type="entry name" value="PROTEIN ICFG"/>
    <property type="match status" value="1"/>
</dbReference>
<evidence type="ECO:0000256" key="2">
    <source>
        <dbReference type="ARBA" id="ARBA00029447"/>
    </source>
</evidence>
<name>A0ABW2I9N4_9BURK</name>
<keyword evidence="4" id="KW-0472">Membrane</keyword>
<dbReference type="InterPro" id="IPR024478">
    <property type="entry name" value="HlyB_4HB_MCP"/>
</dbReference>
<dbReference type="Pfam" id="PF12729">
    <property type="entry name" value="4HB_MCP_1"/>
    <property type="match status" value="1"/>
</dbReference>
<protein>
    <submittedName>
        <fullName evidence="6">Methyl-accepting chemotaxis protein</fullName>
    </submittedName>
</protein>
<organism evidence="6 7">
    <name type="scientific">Herminiimonas glaciei</name>
    <dbReference type="NCBI Taxonomy" id="523788"/>
    <lineage>
        <taxon>Bacteria</taxon>
        <taxon>Pseudomonadati</taxon>
        <taxon>Pseudomonadota</taxon>
        <taxon>Betaproteobacteria</taxon>
        <taxon>Burkholderiales</taxon>
        <taxon>Oxalobacteraceae</taxon>
        <taxon>Herminiimonas</taxon>
    </lineage>
</organism>
<dbReference type="PROSITE" id="PS50111">
    <property type="entry name" value="CHEMOTAXIS_TRANSDUC_2"/>
    <property type="match status" value="1"/>
</dbReference>
<evidence type="ECO:0000313" key="7">
    <source>
        <dbReference type="Proteomes" id="UP001596542"/>
    </source>
</evidence>
<evidence type="ECO:0000256" key="1">
    <source>
        <dbReference type="ARBA" id="ARBA00022481"/>
    </source>
</evidence>
<keyword evidence="1" id="KW-0488">Methylation</keyword>
<dbReference type="CDD" id="cd11386">
    <property type="entry name" value="MCP_signal"/>
    <property type="match status" value="1"/>
</dbReference>
<keyword evidence="3" id="KW-0807">Transducer</keyword>
<dbReference type="InterPro" id="IPR004090">
    <property type="entry name" value="Chemotax_Me-accpt_rcpt"/>
</dbReference>
<dbReference type="PANTHER" id="PTHR43531:SF14">
    <property type="entry name" value="METHYL-ACCEPTING CHEMOTAXIS PROTEIN I-RELATED"/>
    <property type="match status" value="1"/>
</dbReference>
<dbReference type="Pfam" id="PF00015">
    <property type="entry name" value="MCPsignal"/>
    <property type="match status" value="1"/>
</dbReference>
<evidence type="ECO:0000259" key="5">
    <source>
        <dbReference type="PROSITE" id="PS50111"/>
    </source>
</evidence>
<dbReference type="Proteomes" id="UP001596542">
    <property type="component" value="Unassembled WGS sequence"/>
</dbReference>
<comment type="caution">
    <text evidence="6">The sequence shown here is derived from an EMBL/GenBank/DDBJ whole genome shotgun (WGS) entry which is preliminary data.</text>
</comment>
<dbReference type="InterPro" id="IPR004089">
    <property type="entry name" value="MCPsignal_dom"/>
</dbReference>
<proteinExistence type="inferred from homology"/>
<dbReference type="RefSeq" id="WP_382270748.1">
    <property type="nucleotide sequence ID" value="NZ_JBHTBU010000001.1"/>
</dbReference>
<feature type="transmembrane region" description="Helical" evidence="4">
    <location>
        <begin position="189"/>
        <end position="208"/>
    </location>
</feature>
<dbReference type="Gene3D" id="1.10.287.950">
    <property type="entry name" value="Methyl-accepting chemotaxis protein"/>
    <property type="match status" value="1"/>
</dbReference>
<dbReference type="SUPFAM" id="SSF58104">
    <property type="entry name" value="Methyl-accepting chemotaxis protein (MCP) signaling domain"/>
    <property type="match status" value="1"/>
</dbReference>
<evidence type="ECO:0000256" key="4">
    <source>
        <dbReference type="SAM" id="Phobius"/>
    </source>
</evidence>
<evidence type="ECO:0000313" key="6">
    <source>
        <dbReference type="EMBL" id="MFC7287555.1"/>
    </source>
</evidence>
<keyword evidence="7" id="KW-1185">Reference proteome</keyword>
<sequence length="549" mass="58460">MLSVRNLNIGKKLGLGFGAVTILMLLLATFAMVRLSGVTDAFNDQHQVQLQKLAPLYVAREALAQTGLAARNALIFSDEASAQKELAILDEQKGIYLAALAELAPRFGNDANFKKVETGLLAMAEELQRPRRYRNANDMAAYGKFLVEECSPLRRQIVTDIDVVLNQVLAENAEATQKTEGILNESMKFVLGLAAIALIVSIAIAVMITRGLLRQLGGEPSYAVMIAGQIAQGDLTTDIVTRPEDKSSLLYALKAMRDNLASIVREVRIGTDTMAASSSDIAHGNSDLSSRTEQQAFALEKTNAEMLKLTETVQLNADNAQQANQLAVSASQIATHGGTVVEQVIETMESIDASSRKIVEIISVIDGIAFQTNILALNAAVEAARAGEQGRGFAVVAAEVRSLSQRSASAAREIKTLINDSVGRIEAGSVLVNEAGVAMEKVVASVRRVTEVVAEISVAGQEQSTGISAVSRAITEMDQGTQQNAALVEQASAAADSLRDQADKLAGLVQTFVLNDASMYETVIVQNPAIPALGLNVRSVSEAKRLSQV</sequence>
<feature type="domain" description="Methyl-accepting transducer" evidence="5">
    <location>
        <begin position="270"/>
        <end position="499"/>
    </location>
</feature>
<gene>
    <name evidence="6" type="ORF">ACFQPC_05830</name>
</gene>
<keyword evidence="4" id="KW-1133">Transmembrane helix</keyword>
<reference evidence="7" key="1">
    <citation type="journal article" date="2019" name="Int. J. Syst. Evol. Microbiol.">
        <title>The Global Catalogue of Microorganisms (GCM) 10K type strain sequencing project: providing services to taxonomists for standard genome sequencing and annotation.</title>
        <authorList>
            <consortium name="The Broad Institute Genomics Platform"/>
            <consortium name="The Broad Institute Genome Sequencing Center for Infectious Disease"/>
            <person name="Wu L."/>
            <person name="Ma J."/>
        </authorList>
    </citation>
    <scope>NUCLEOTIDE SEQUENCE [LARGE SCALE GENOMIC DNA]</scope>
    <source>
        <strain evidence="7">KACC 12508</strain>
    </source>
</reference>
<dbReference type="EMBL" id="JBHTBU010000001">
    <property type="protein sequence ID" value="MFC7287555.1"/>
    <property type="molecule type" value="Genomic_DNA"/>
</dbReference>
<feature type="transmembrane region" description="Helical" evidence="4">
    <location>
        <begin position="12"/>
        <end position="33"/>
    </location>
</feature>
<accession>A0ABW2I9N4</accession>